<accession>A0A450VEG5</accession>
<sequence length="172" mass="19658">MGCFRRLCRYSAFPSFRHGLAGPRCHGWQKLPVNSREITIAKTLRPGTNIRVVMSIVEEELHSPAKETRIEGWNRREAPYSTRGTEISRLARVEYAPTALFHPTFSWWWGRGEFRASISGRYSPSVAKAATKSCCRPWRLGPGIPCRDDGMGCFRRLCRYSAFPSSRQSMAR</sequence>
<proteinExistence type="predicted"/>
<evidence type="ECO:0000313" key="1">
    <source>
        <dbReference type="EMBL" id="VFK03193.1"/>
    </source>
</evidence>
<organism evidence="1">
    <name type="scientific">Candidatus Kentrum sp. LFY</name>
    <dbReference type="NCBI Taxonomy" id="2126342"/>
    <lineage>
        <taxon>Bacteria</taxon>
        <taxon>Pseudomonadati</taxon>
        <taxon>Pseudomonadota</taxon>
        <taxon>Gammaproteobacteria</taxon>
        <taxon>Candidatus Kentrum</taxon>
    </lineage>
</organism>
<name>A0A450VEG5_9GAMM</name>
<dbReference type="AlphaFoldDB" id="A0A450VEG5"/>
<protein>
    <submittedName>
        <fullName evidence="1">Uncharacterized protein</fullName>
    </submittedName>
</protein>
<gene>
    <name evidence="1" type="ORF">BECKLFY1418A_GA0070994_12601</name>
</gene>
<reference evidence="1" key="1">
    <citation type="submission" date="2019-02" db="EMBL/GenBank/DDBJ databases">
        <authorList>
            <person name="Gruber-Vodicka R. H."/>
            <person name="Seah K. B. B."/>
        </authorList>
    </citation>
    <scope>NUCLEOTIDE SEQUENCE</scope>
    <source>
        <strain evidence="1">BECK_M6</strain>
    </source>
</reference>
<dbReference type="EMBL" id="CAADFH010000260">
    <property type="protein sequence ID" value="VFK03193.1"/>
    <property type="molecule type" value="Genomic_DNA"/>
</dbReference>